<organism evidence="1 2">
    <name type="scientific">Seminavis robusta</name>
    <dbReference type="NCBI Taxonomy" id="568900"/>
    <lineage>
        <taxon>Eukaryota</taxon>
        <taxon>Sar</taxon>
        <taxon>Stramenopiles</taxon>
        <taxon>Ochrophyta</taxon>
        <taxon>Bacillariophyta</taxon>
        <taxon>Bacillariophyceae</taxon>
        <taxon>Bacillariophycidae</taxon>
        <taxon>Naviculales</taxon>
        <taxon>Naviculaceae</taxon>
        <taxon>Seminavis</taxon>
    </lineage>
</organism>
<gene>
    <name evidence="1" type="ORF">SEMRO_524_G160060.1</name>
</gene>
<proteinExistence type="predicted"/>
<sequence length="203" mass="22670">MTPESQSAALQDLITQANANKTAVLAVIDAAIASKQQSVNNTRTLINNAGNALVVGDLREIKGTLERHAAELIERRATRTQDWDTTINAAKDRLNVVTDSLTNLQQQKKVVDVKVECDIRTLDELHSAFGNAEQLFEQVVKWNQQEKLTIAKLEVEIAQKFWKQMVRLNPQDEEKLAIAAQEASDALGRLVEVHEDGKRMKAF</sequence>
<name>A0A9N8E1I4_9STRA</name>
<dbReference type="AlphaFoldDB" id="A0A9N8E1I4"/>
<protein>
    <submittedName>
        <fullName evidence="1">Uncharacterized protein</fullName>
    </submittedName>
</protein>
<reference evidence="1" key="1">
    <citation type="submission" date="2020-06" db="EMBL/GenBank/DDBJ databases">
        <authorList>
            <consortium name="Plant Systems Biology data submission"/>
        </authorList>
    </citation>
    <scope>NUCLEOTIDE SEQUENCE</scope>
    <source>
        <strain evidence="1">D6</strain>
    </source>
</reference>
<comment type="caution">
    <text evidence="1">The sequence shown here is derived from an EMBL/GenBank/DDBJ whole genome shotgun (WGS) entry which is preliminary data.</text>
</comment>
<evidence type="ECO:0000313" key="2">
    <source>
        <dbReference type="Proteomes" id="UP001153069"/>
    </source>
</evidence>
<evidence type="ECO:0000313" key="1">
    <source>
        <dbReference type="EMBL" id="CAB9512220.1"/>
    </source>
</evidence>
<keyword evidence="2" id="KW-1185">Reference proteome</keyword>
<accession>A0A9N8E1I4</accession>
<dbReference type="Proteomes" id="UP001153069">
    <property type="component" value="Unassembled WGS sequence"/>
</dbReference>
<dbReference type="EMBL" id="CAICTM010000523">
    <property type="protein sequence ID" value="CAB9512220.1"/>
    <property type="molecule type" value="Genomic_DNA"/>
</dbReference>